<sequence>MSEITFDDFLKVDIRVGRILRAEAYPEARKPAIKLWIDFGPEIGEKRSSAQITRHYDVDSLAGKQVMAVVNFPPRQIGKFMSEVLVLGLPDEEGEVVLLSPDSDVPVGGRMH</sequence>
<evidence type="ECO:0000259" key="4">
    <source>
        <dbReference type="PROSITE" id="PS50886"/>
    </source>
</evidence>
<dbReference type="NCBIfam" id="NF007495">
    <property type="entry name" value="PRK10089.1-4"/>
    <property type="match status" value="1"/>
</dbReference>
<dbReference type="SUPFAM" id="SSF50249">
    <property type="entry name" value="Nucleic acid-binding proteins"/>
    <property type="match status" value="1"/>
</dbReference>
<dbReference type="NCBIfam" id="NF007494">
    <property type="entry name" value="PRK10089.1-3"/>
    <property type="match status" value="1"/>
</dbReference>
<evidence type="ECO:0000313" key="6">
    <source>
        <dbReference type="Proteomes" id="UP000199382"/>
    </source>
</evidence>
<dbReference type="InterPro" id="IPR012340">
    <property type="entry name" value="NA-bd_OB-fold"/>
</dbReference>
<dbReference type="PANTHER" id="PTHR11586:SF37">
    <property type="entry name" value="TRNA-BINDING DOMAIN-CONTAINING PROTEIN"/>
    <property type="match status" value="1"/>
</dbReference>
<reference evidence="5 6" key="1">
    <citation type="submission" date="2016-10" db="EMBL/GenBank/DDBJ databases">
        <authorList>
            <person name="de Groot N.N."/>
        </authorList>
    </citation>
    <scope>NUCLEOTIDE SEQUENCE [LARGE SCALE GENOMIC DNA]</scope>
    <source>
        <strain evidence="5 6">DSM 25294</strain>
    </source>
</reference>
<dbReference type="GO" id="GO:0000049">
    <property type="term" value="F:tRNA binding"/>
    <property type="evidence" value="ECO:0007669"/>
    <property type="project" value="UniProtKB-UniRule"/>
</dbReference>
<dbReference type="Proteomes" id="UP000199382">
    <property type="component" value="Unassembled WGS sequence"/>
</dbReference>
<dbReference type="RefSeq" id="WP_093158124.1">
    <property type="nucleotide sequence ID" value="NZ_FNEK01000034.1"/>
</dbReference>
<evidence type="ECO:0000313" key="5">
    <source>
        <dbReference type="EMBL" id="SDK21595.1"/>
    </source>
</evidence>
<dbReference type="FunFam" id="2.40.50.140:FF:000165">
    <property type="entry name" value="Chaperone CsaA"/>
    <property type="match status" value="1"/>
</dbReference>
<keyword evidence="2 3" id="KW-0694">RNA-binding</keyword>
<dbReference type="CDD" id="cd02798">
    <property type="entry name" value="tRNA_bind_CsaA"/>
    <property type="match status" value="1"/>
</dbReference>
<name>A0A1G9A4S4_9RHOB</name>
<dbReference type="OrthoDB" id="9794564at2"/>
<dbReference type="PROSITE" id="PS50886">
    <property type="entry name" value="TRBD"/>
    <property type="match status" value="1"/>
</dbReference>
<dbReference type="EMBL" id="FNEK01000034">
    <property type="protein sequence ID" value="SDK21595.1"/>
    <property type="molecule type" value="Genomic_DNA"/>
</dbReference>
<accession>A0A1G9A4S4</accession>
<keyword evidence="1 3" id="KW-0820">tRNA-binding</keyword>
<keyword evidence="6" id="KW-1185">Reference proteome</keyword>
<feature type="domain" description="TRNA-binding" evidence="4">
    <location>
        <begin position="8"/>
        <end position="112"/>
    </location>
</feature>
<evidence type="ECO:0000256" key="3">
    <source>
        <dbReference type="PROSITE-ProRule" id="PRU00209"/>
    </source>
</evidence>
<evidence type="ECO:0000256" key="2">
    <source>
        <dbReference type="ARBA" id="ARBA00022884"/>
    </source>
</evidence>
<dbReference type="InterPro" id="IPR002547">
    <property type="entry name" value="tRNA-bd_dom"/>
</dbReference>
<dbReference type="AlphaFoldDB" id="A0A1G9A4S4"/>
<dbReference type="PANTHER" id="PTHR11586">
    <property type="entry name" value="TRNA-AMINOACYLATION COFACTOR ARC1 FAMILY MEMBER"/>
    <property type="match status" value="1"/>
</dbReference>
<dbReference type="Gene3D" id="2.40.50.140">
    <property type="entry name" value="Nucleic acid-binding proteins"/>
    <property type="match status" value="1"/>
</dbReference>
<gene>
    <name evidence="5" type="ORF">SAMN04488026_103418</name>
</gene>
<dbReference type="STRING" id="571298.SAMN04488026_103418"/>
<dbReference type="Pfam" id="PF01588">
    <property type="entry name" value="tRNA_bind"/>
    <property type="match status" value="1"/>
</dbReference>
<protein>
    <submittedName>
        <fullName evidence="5">tRNA-binding protein</fullName>
    </submittedName>
</protein>
<organism evidence="5 6">
    <name type="scientific">Aliiruegeria lutimaris</name>
    <dbReference type="NCBI Taxonomy" id="571298"/>
    <lineage>
        <taxon>Bacteria</taxon>
        <taxon>Pseudomonadati</taxon>
        <taxon>Pseudomonadota</taxon>
        <taxon>Alphaproteobacteria</taxon>
        <taxon>Rhodobacterales</taxon>
        <taxon>Roseobacteraceae</taxon>
        <taxon>Aliiruegeria</taxon>
    </lineage>
</organism>
<dbReference type="InterPro" id="IPR051270">
    <property type="entry name" value="Tyrosine-tRNA_ligase_regulator"/>
</dbReference>
<dbReference type="InterPro" id="IPR008231">
    <property type="entry name" value="CsaA"/>
</dbReference>
<proteinExistence type="predicted"/>
<evidence type="ECO:0000256" key="1">
    <source>
        <dbReference type="ARBA" id="ARBA00022555"/>
    </source>
</evidence>
<dbReference type="NCBIfam" id="TIGR02222">
    <property type="entry name" value="chap_CsaA"/>
    <property type="match status" value="1"/>
</dbReference>